<evidence type="ECO:0008006" key="4">
    <source>
        <dbReference type="Google" id="ProtNLM"/>
    </source>
</evidence>
<name>A0A428JIN7_9BACT</name>
<evidence type="ECO:0000313" key="3">
    <source>
        <dbReference type="Proteomes" id="UP000280066"/>
    </source>
</evidence>
<keyword evidence="1" id="KW-0732">Signal</keyword>
<organism evidence="2 3">
    <name type="scientific">Hymenobacter metallilatus</name>
    <dbReference type="NCBI Taxonomy" id="2493666"/>
    <lineage>
        <taxon>Bacteria</taxon>
        <taxon>Pseudomonadati</taxon>
        <taxon>Bacteroidota</taxon>
        <taxon>Cytophagia</taxon>
        <taxon>Cytophagales</taxon>
        <taxon>Hymenobacteraceae</taxon>
        <taxon>Hymenobacter</taxon>
    </lineage>
</organism>
<comment type="caution">
    <text evidence="2">The sequence shown here is derived from an EMBL/GenBank/DDBJ whole genome shotgun (WGS) entry which is preliminary data.</text>
</comment>
<feature type="signal peptide" evidence="1">
    <location>
        <begin position="1"/>
        <end position="24"/>
    </location>
</feature>
<feature type="chain" id="PRO_5019086737" description="Secreted protein" evidence="1">
    <location>
        <begin position="25"/>
        <end position="71"/>
    </location>
</feature>
<dbReference type="AlphaFoldDB" id="A0A428JIN7"/>
<proteinExistence type="predicted"/>
<evidence type="ECO:0000313" key="2">
    <source>
        <dbReference type="EMBL" id="RSK32506.1"/>
    </source>
</evidence>
<dbReference type="EMBL" id="RWIS01000007">
    <property type="protein sequence ID" value="RSK32506.1"/>
    <property type="molecule type" value="Genomic_DNA"/>
</dbReference>
<accession>A0A428JIN7</accession>
<dbReference type="RefSeq" id="WP_125430560.1">
    <property type="nucleotide sequence ID" value="NZ_RWIS01000007.1"/>
</dbReference>
<gene>
    <name evidence="2" type="ORF">EI290_12315</name>
</gene>
<keyword evidence="3" id="KW-1185">Reference proteome</keyword>
<evidence type="ECO:0000256" key="1">
    <source>
        <dbReference type="SAM" id="SignalP"/>
    </source>
</evidence>
<dbReference type="Proteomes" id="UP000280066">
    <property type="component" value="Unassembled WGS sequence"/>
</dbReference>
<reference evidence="2 3" key="1">
    <citation type="submission" date="2018-12" db="EMBL/GenBank/DDBJ databases">
        <authorList>
            <person name="Feng G."/>
            <person name="Zhu H."/>
        </authorList>
    </citation>
    <scope>NUCLEOTIDE SEQUENCE [LARGE SCALE GENOMIC DNA]</scope>
    <source>
        <strain evidence="2 3">9PBR-2</strain>
    </source>
</reference>
<protein>
    <recommendedName>
        <fullName evidence="4">Secreted protein</fullName>
    </recommendedName>
</protein>
<sequence length="71" mass="7702">MKKKLFSSLLTFGLILGIASKASANPMFGNTWGNQFCSGGTLHQIHRIYIFWLETETDVDTGASCPADCGC</sequence>